<organism evidence="1 2">
    <name type="scientific">Ignisphaera aggregans</name>
    <dbReference type="NCBI Taxonomy" id="334771"/>
    <lineage>
        <taxon>Archaea</taxon>
        <taxon>Thermoproteota</taxon>
        <taxon>Thermoprotei</taxon>
        <taxon>Desulfurococcales</taxon>
        <taxon>Desulfurococcaceae</taxon>
        <taxon>Ignisphaera</taxon>
    </lineage>
</organism>
<dbReference type="Proteomes" id="UP000605805">
    <property type="component" value="Unassembled WGS sequence"/>
</dbReference>
<gene>
    <name evidence="1" type="ORF">EYH02_04090</name>
</gene>
<evidence type="ECO:0000313" key="2">
    <source>
        <dbReference type="Proteomes" id="UP000605805"/>
    </source>
</evidence>
<dbReference type="EMBL" id="DQTV01000074">
    <property type="protein sequence ID" value="HIP57234.1"/>
    <property type="molecule type" value="Genomic_DNA"/>
</dbReference>
<evidence type="ECO:0000313" key="1">
    <source>
        <dbReference type="EMBL" id="HIP57234.1"/>
    </source>
</evidence>
<keyword evidence="1" id="KW-0251">Elongation factor</keyword>
<comment type="caution">
    <text evidence="1">The sequence shown here is derived from an EMBL/GenBank/DDBJ whole genome shotgun (WGS) entry which is preliminary data.</text>
</comment>
<proteinExistence type="predicted"/>
<dbReference type="AlphaFoldDB" id="A0A833DUV3"/>
<protein>
    <submittedName>
        <fullName evidence="1">Transcription elongation factor NusA</fullName>
    </submittedName>
</protein>
<accession>A0A833DUV3</accession>
<dbReference type="NCBIfam" id="NF005013">
    <property type="entry name" value="PRK06418.1"/>
    <property type="match status" value="1"/>
</dbReference>
<reference evidence="1" key="1">
    <citation type="journal article" date="2020" name="ISME J.">
        <title>Gammaproteobacteria mediating utilization of methyl-, sulfur- and petroleum organic compounds in deep ocean hydrothermal plumes.</title>
        <authorList>
            <person name="Zhou Z."/>
            <person name="Liu Y."/>
            <person name="Pan J."/>
            <person name="Cron B.R."/>
            <person name="Toner B.M."/>
            <person name="Anantharaman K."/>
            <person name="Breier J.A."/>
            <person name="Dick G.J."/>
            <person name="Li M."/>
        </authorList>
    </citation>
    <scope>NUCLEOTIDE SEQUENCE</scope>
    <source>
        <strain evidence="1">SZUA-1435</strain>
    </source>
</reference>
<sequence length="170" mass="19770">MKIPLDYICVKSGVLCPRCRHLVESGQVQKYEVEVIRHLIELEERDPAFRFLRDATYIKSYMVNNFLVLMIDVLNDVAPQALVRLARVLGERLNMKVRAVRRLNDMKMVIAQILSPARIQGVNTVWSPDGTVQYVVRISRYDARFLPIPIDELEKLLNMIFNAIFRIKLV</sequence>
<dbReference type="GO" id="GO:0003746">
    <property type="term" value="F:translation elongation factor activity"/>
    <property type="evidence" value="ECO:0007669"/>
    <property type="project" value="UniProtKB-KW"/>
</dbReference>
<keyword evidence="1" id="KW-0648">Protein biosynthesis</keyword>
<name>A0A833DUV3_9CREN</name>